<accession>A0AAN8AA39</accession>
<reference evidence="2 3" key="2">
    <citation type="journal article" date="2023" name="Mol. Biol. Evol.">
        <title>Genomics of Secondarily Temperate Adaptation in the Only Non-Antarctic Icefish.</title>
        <authorList>
            <person name="Rivera-Colon A.G."/>
            <person name="Rayamajhi N."/>
            <person name="Minhas B.F."/>
            <person name="Madrigal G."/>
            <person name="Bilyk K.T."/>
            <person name="Yoon V."/>
            <person name="Hune M."/>
            <person name="Gregory S."/>
            <person name="Cheng C.H.C."/>
            <person name="Catchen J.M."/>
        </authorList>
    </citation>
    <scope>NUCLEOTIDE SEQUENCE [LARGE SCALE GENOMIC DNA]</scope>
    <source>
        <strain evidence="2">JMC-PN-2008</strain>
    </source>
</reference>
<dbReference type="AlphaFoldDB" id="A0AAN8AA39"/>
<proteinExistence type="predicted"/>
<gene>
    <name evidence="2" type="ORF">PBY51_006003</name>
</gene>
<reference evidence="2 3" key="1">
    <citation type="journal article" date="2023" name="Genes (Basel)">
        <title>Chromosome-Level Genome Assembly and Circadian Gene Repertoire of the Patagonia Blennie Eleginops maclovinus-The Closest Ancestral Proxy of Antarctic Cryonotothenioids.</title>
        <authorList>
            <person name="Cheng C.C."/>
            <person name="Rivera-Colon A.G."/>
            <person name="Minhas B.F."/>
            <person name="Wilson L."/>
            <person name="Rayamajhi N."/>
            <person name="Vargas-Chacoff L."/>
            <person name="Catchen J.M."/>
        </authorList>
    </citation>
    <scope>NUCLEOTIDE SEQUENCE [LARGE SCALE GENOMIC DNA]</scope>
    <source>
        <strain evidence="2">JMC-PN-2008</strain>
    </source>
</reference>
<sequence>MVHGARRQAFLRQKRVLKPQYGSQTYVCIPPSSAPHPHQSEAAKPQSSGSLKNVAPRSSARSIRSQGAMVLGAFGDVGVSGISKERM</sequence>
<evidence type="ECO:0000313" key="3">
    <source>
        <dbReference type="Proteomes" id="UP001346869"/>
    </source>
</evidence>
<comment type="caution">
    <text evidence="2">The sequence shown here is derived from an EMBL/GenBank/DDBJ whole genome shotgun (WGS) entry which is preliminary data.</text>
</comment>
<protein>
    <submittedName>
        <fullName evidence="2">Uncharacterized protein</fullName>
    </submittedName>
</protein>
<organism evidence="2 3">
    <name type="scientific">Eleginops maclovinus</name>
    <name type="common">Patagonian blennie</name>
    <name type="synonym">Eleginus maclovinus</name>
    <dbReference type="NCBI Taxonomy" id="56733"/>
    <lineage>
        <taxon>Eukaryota</taxon>
        <taxon>Metazoa</taxon>
        <taxon>Chordata</taxon>
        <taxon>Craniata</taxon>
        <taxon>Vertebrata</taxon>
        <taxon>Euteleostomi</taxon>
        <taxon>Actinopterygii</taxon>
        <taxon>Neopterygii</taxon>
        <taxon>Teleostei</taxon>
        <taxon>Neoteleostei</taxon>
        <taxon>Acanthomorphata</taxon>
        <taxon>Eupercaria</taxon>
        <taxon>Perciformes</taxon>
        <taxon>Notothenioidei</taxon>
        <taxon>Eleginopidae</taxon>
        <taxon>Eleginops</taxon>
    </lineage>
</organism>
<name>A0AAN8AA39_ELEMC</name>
<evidence type="ECO:0000256" key="1">
    <source>
        <dbReference type="SAM" id="MobiDB-lite"/>
    </source>
</evidence>
<evidence type="ECO:0000313" key="2">
    <source>
        <dbReference type="EMBL" id="KAK5848384.1"/>
    </source>
</evidence>
<feature type="region of interest" description="Disordered" evidence="1">
    <location>
        <begin position="28"/>
        <end position="65"/>
    </location>
</feature>
<keyword evidence="3" id="KW-1185">Reference proteome</keyword>
<dbReference type="Proteomes" id="UP001346869">
    <property type="component" value="Unassembled WGS sequence"/>
</dbReference>
<dbReference type="EMBL" id="JAUZQC010000025">
    <property type="protein sequence ID" value="KAK5848384.1"/>
    <property type="molecule type" value="Genomic_DNA"/>
</dbReference>